<name>A0A318S3U5_9DEIO</name>
<dbReference type="PANTHER" id="PTHR43442">
    <property type="entry name" value="GLUCONOKINASE-RELATED"/>
    <property type="match status" value="1"/>
</dbReference>
<dbReference type="EMBL" id="QJSX01000015">
    <property type="protein sequence ID" value="PYE51117.1"/>
    <property type="molecule type" value="Genomic_DNA"/>
</dbReference>
<dbReference type="PANTHER" id="PTHR43442:SF3">
    <property type="entry name" value="GLUCONOKINASE-RELATED"/>
    <property type="match status" value="1"/>
</dbReference>
<dbReference type="Gene3D" id="3.40.50.300">
    <property type="entry name" value="P-loop containing nucleotide triphosphate hydrolases"/>
    <property type="match status" value="1"/>
</dbReference>
<dbReference type="InterPro" id="IPR006001">
    <property type="entry name" value="Therm_gnt_kin"/>
</dbReference>
<organism evidence="10 11">
    <name type="scientific">Deinococcus yavapaiensis KR-236</name>
    <dbReference type="NCBI Taxonomy" id="694435"/>
    <lineage>
        <taxon>Bacteria</taxon>
        <taxon>Thermotogati</taxon>
        <taxon>Deinococcota</taxon>
        <taxon>Deinococci</taxon>
        <taxon>Deinococcales</taxon>
        <taxon>Deinococcaceae</taxon>
        <taxon>Deinococcus</taxon>
    </lineage>
</organism>
<dbReference type="CDD" id="cd02021">
    <property type="entry name" value="GntK"/>
    <property type="match status" value="1"/>
</dbReference>
<evidence type="ECO:0000256" key="2">
    <source>
        <dbReference type="ARBA" id="ARBA00008420"/>
    </source>
</evidence>
<evidence type="ECO:0000256" key="6">
    <source>
        <dbReference type="ARBA" id="ARBA00022777"/>
    </source>
</evidence>
<comment type="pathway">
    <text evidence="1">Carbohydrate acid metabolism.</text>
</comment>
<evidence type="ECO:0000313" key="11">
    <source>
        <dbReference type="Proteomes" id="UP000248326"/>
    </source>
</evidence>
<sequence length="164" mass="18180">MVVIVVVMGVSGSGKTTVGRAVARRLNVTFLDADEFHSPRNVERMRRGEALTDEDRAPWLHALRARLDEADRMGESVVLACSALKHAYREQLHAPSVRFAFLRVPEALLRERLASRRGHFAGPSFLAGQLATLEEPSEQEAIVVRVEASDDPDALAERIVEALR</sequence>
<keyword evidence="7 9" id="KW-0067">ATP-binding</keyword>
<dbReference type="Proteomes" id="UP000248326">
    <property type="component" value="Unassembled WGS sequence"/>
</dbReference>
<evidence type="ECO:0000256" key="7">
    <source>
        <dbReference type="ARBA" id="ARBA00022840"/>
    </source>
</evidence>
<evidence type="ECO:0000256" key="1">
    <source>
        <dbReference type="ARBA" id="ARBA00004761"/>
    </source>
</evidence>
<comment type="caution">
    <text evidence="10">The sequence shown here is derived from an EMBL/GenBank/DDBJ whole genome shotgun (WGS) entry which is preliminary data.</text>
</comment>
<evidence type="ECO:0000256" key="9">
    <source>
        <dbReference type="RuleBase" id="RU363066"/>
    </source>
</evidence>
<dbReference type="GO" id="GO:0005975">
    <property type="term" value="P:carbohydrate metabolic process"/>
    <property type="evidence" value="ECO:0007669"/>
    <property type="project" value="InterPro"/>
</dbReference>
<dbReference type="GO" id="GO:0005737">
    <property type="term" value="C:cytoplasm"/>
    <property type="evidence" value="ECO:0007669"/>
    <property type="project" value="TreeGrafter"/>
</dbReference>
<proteinExistence type="inferred from homology"/>
<evidence type="ECO:0000256" key="5">
    <source>
        <dbReference type="ARBA" id="ARBA00022741"/>
    </source>
</evidence>
<evidence type="ECO:0000256" key="8">
    <source>
        <dbReference type="ARBA" id="ARBA00048090"/>
    </source>
</evidence>
<dbReference type="Pfam" id="PF13671">
    <property type="entry name" value="AAA_33"/>
    <property type="match status" value="1"/>
</dbReference>
<comment type="similarity">
    <text evidence="2 9">Belongs to the gluconokinase GntK/GntV family.</text>
</comment>
<dbReference type="InterPro" id="IPR027417">
    <property type="entry name" value="P-loop_NTPase"/>
</dbReference>
<evidence type="ECO:0000313" key="10">
    <source>
        <dbReference type="EMBL" id="PYE51117.1"/>
    </source>
</evidence>
<dbReference type="GO" id="GO:0005524">
    <property type="term" value="F:ATP binding"/>
    <property type="evidence" value="ECO:0007669"/>
    <property type="project" value="UniProtKB-KW"/>
</dbReference>
<keyword evidence="11" id="KW-1185">Reference proteome</keyword>
<evidence type="ECO:0000256" key="3">
    <source>
        <dbReference type="ARBA" id="ARBA00012054"/>
    </source>
</evidence>
<dbReference type="AlphaFoldDB" id="A0A318S3U5"/>
<comment type="catalytic activity">
    <reaction evidence="8 9">
        <text>D-gluconate + ATP = 6-phospho-D-gluconate + ADP + H(+)</text>
        <dbReference type="Rhea" id="RHEA:19433"/>
        <dbReference type="ChEBI" id="CHEBI:15378"/>
        <dbReference type="ChEBI" id="CHEBI:18391"/>
        <dbReference type="ChEBI" id="CHEBI:30616"/>
        <dbReference type="ChEBI" id="CHEBI:58759"/>
        <dbReference type="ChEBI" id="CHEBI:456216"/>
        <dbReference type="EC" id="2.7.1.12"/>
    </reaction>
</comment>
<evidence type="ECO:0000256" key="4">
    <source>
        <dbReference type="ARBA" id="ARBA00022679"/>
    </source>
</evidence>
<reference evidence="10 11" key="1">
    <citation type="submission" date="2018-06" db="EMBL/GenBank/DDBJ databases">
        <title>Genomic Encyclopedia of Type Strains, Phase IV (KMG-IV): sequencing the most valuable type-strain genomes for metagenomic binning, comparative biology and taxonomic classification.</title>
        <authorList>
            <person name="Goeker M."/>
        </authorList>
    </citation>
    <scope>NUCLEOTIDE SEQUENCE [LARGE SCALE GENOMIC DNA]</scope>
    <source>
        <strain evidence="10 11">DSM 18048</strain>
    </source>
</reference>
<keyword evidence="6 9" id="KW-0418">Kinase</keyword>
<dbReference type="GO" id="GO:0046316">
    <property type="term" value="F:gluconokinase activity"/>
    <property type="evidence" value="ECO:0007669"/>
    <property type="project" value="UniProtKB-EC"/>
</dbReference>
<dbReference type="EC" id="2.7.1.12" evidence="3 9"/>
<protein>
    <recommendedName>
        <fullName evidence="3 9">Gluconokinase</fullName>
        <ecNumber evidence="3 9">2.7.1.12</ecNumber>
    </recommendedName>
</protein>
<keyword evidence="5 9" id="KW-0547">Nucleotide-binding</keyword>
<gene>
    <name evidence="10" type="ORF">DES52_11549</name>
</gene>
<keyword evidence="4 9" id="KW-0808">Transferase</keyword>
<dbReference type="NCBIfam" id="TIGR01313">
    <property type="entry name" value="therm_gnt_kin"/>
    <property type="match status" value="1"/>
</dbReference>
<accession>A0A318S3U5</accession>
<dbReference type="SUPFAM" id="SSF52540">
    <property type="entry name" value="P-loop containing nucleoside triphosphate hydrolases"/>
    <property type="match status" value="1"/>
</dbReference>